<keyword evidence="6 9" id="KW-0472">Membrane</keyword>
<proteinExistence type="predicted"/>
<keyword evidence="7" id="KW-0868">Chloride</keyword>
<accession>A0A1R1XPF9</accession>
<evidence type="ECO:0000256" key="3">
    <source>
        <dbReference type="ARBA" id="ARBA00022692"/>
    </source>
</evidence>
<dbReference type="STRING" id="133412.A0A1R1XPF9"/>
<dbReference type="EMBL" id="LSSN01002309">
    <property type="protein sequence ID" value="OMJ16521.1"/>
    <property type="molecule type" value="Genomic_DNA"/>
</dbReference>
<evidence type="ECO:0000256" key="2">
    <source>
        <dbReference type="ARBA" id="ARBA00022448"/>
    </source>
</evidence>
<dbReference type="AlphaFoldDB" id="A0A1R1XPF9"/>
<evidence type="ECO:0000256" key="1">
    <source>
        <dbReference type="ARBA" id="ARBA00004141"/>
    </source>
</evidence>
<keyword evidence="5" id="KW-0406">Ion transport</keyword>
<dbReference type="PANTHER" id="PTHR45711">
    <property type="entry name" value="CHLORIDE CHANNEL PROTEIN"/>
    <property type="match status" value="1"/>
</dbReference>
<dbReference type="Gene3D" id="1.10.3080.10">
    <property type="entry name" value="Clc chloride channel"/>
    <property type="match status" value="2"/>
</dbReference>
<evidence type="ECO:0000256" key="6">
    <source>
        <dbReference type="ARBA" id="ARBA00023136"/>
    </source>
</evidence>
<gene>
    <name evidence="10" type="ORF">AYI70_g6536</name>
</gene>
<feature type="region of interest" description="Disordered" evidence="8">
    <location>
        <begin position="1"/>
        <end position="26"/>
    </location>
</feature>
<reference evidence="10 11" key="1">
    <citation type="submission" date="2017-01" db="EMBL/GenBank/DDBJ databases">
        <authorList>
            <person name="Mah S.A."/>
            <person name="Swanson W.J."/>
            <person name="Moy G.W."/>
            <person name="Vacquier V.D."/>
        </authorList>
    </citation>
    <scope>NUCLEOTIDE SEQUENCE [LARGE SCALE GENOMIC DNA]</scope>
    <source>
        <strain evidence="10 11">GSMNP</strain>
    </source>
</reference>
<feature type="transmembrane region" description="Helical" evidence="9">
    <location>
        <begin position="85"/>
        <end position="109"/>
    </location>
</feature>
<protein>
    <submittedName>
        <fullName evidence="10">H(+)/Cl(-) exchange transporter 3</fullName>
    </submittedName>
</protein>
<comment type="subcellular location">
    <subcellularLocation>
        <location evidence="1">Membrane</location>
        <topology evidence="1">Multi-pass membrane protein</topology>
    </subcellularLocation>
</comment>
<keyword evidence="4 9" id="KW-1133">Transmembrane helix</keyword>
<dbReference type="OrthoDB" id="431497at2759"/>
<feature type="transmembrane region" description="Helical" evidence="9">
    <location>
        <begin position="277"/>
        <end position="296"/>
    </location>
</feature>
<keyword evidence="3 9" id="KW-0812">Transmembrane</keyword>
<feature type="transmembrane region" description="Helical" evidence="9">
    <location>
        <begin position="130"/>
        <end position="151"/>
    </location>
</feature>
<dbReference type="PRINTS" id="PR00762">
    <property type="entry name" value="CLCHANNEL"/>
</dbReference>
<dbReference type="InterPro" id="IPR001807">
    <property type="entry name" value="ClC"/>
</dbReference>
<keyword evidence="11" id="KW-1185">Reference proteome</keyword>
<evidence type="ECO:0000256" key="7">
    <source>
        <dbReference type="ARBA" id="ARBA00023214"/>
    </source>
</evidence>
<dbReference type="GO" id="GO:0005886">
    <property type="term" value="C:plasma membrane"/>
    <property type="evidence" value="ECO:0007669"/>
    <property type="project" value="TreeGrafter"/>
</dbReference>
<keyword evidence="2" id="KW-0813">Transport</keyword>
<organism evidence="10 11">
    <name type="scientific">Smittium culicis</name>
    <dbReference type="NCBI Taxonomy" id="133412"/>
    <lineage>
        <taxon>Eukaryota</taxon>
        <taxon>Fungi</taxon>
        <taxon>Fungi incertae sedis</taxon>
        <taxon>Zoopagomycota</taxon>
        <taxon>Kickxellomycotina</taxon>
        <taxon>Harpellomycetes</taxon>
        <taxon>Harpellales</taxon>
        <taxon>Legeriomycetaceae</taxon>
        <taxon>Smittium</taxon>
    </lineage>
</organism>
<evidence type="ECO:0000256" key="9">
    <source>
        <dbReference type="SAM" id="Phobius"/>
    </source>
</evidence>
<dbReference type="Pfam" id="PF00654">
    <property type="entry name" value="Voltage_CLC"/>
    <property type="match status" value="1"/>
</dbReference>
<dbReference type="Proteomes" id="UP000187283">
    <property type="component" value="Unassembled WGS sequence"/>
</dbReference>
<feature type="transmembrane region" description="Helical" evidence="9">
    <location>
        <begin position="187"/>
        <end position="213"/>
    </location>
</feature>
<evidence type="ECO:0000256" key="4">
    <source>
        <dbReference type="ARBA" id="ARBA00022989"/>
    </source>
</evidence>
<evidence type="ECO:0000256" key="8">
    <source>
        <dbReference type="SAM" id="MobiDB-lite"/>
    </source>
</evidence>
<evidence type="ECO:0000256" key="5">
    <source>
        <dbReference type="ARBA" id="ARBA00023065"/>
    </source>
</evidence>
<dbReference type="PANTHER" id="PTHR45711:SF6">
    <property type="entry name" value="CHLORIDE CHANNEL PROTEIN"/>
    <property type="match status" value="1"/>
</dbReference>
<feature type="transmembrane region" description="Helical" evidence="9">
    <location>
        <begin position="233"/>
        <end position="256"/>
    </location>
</feature>
<comment type="caution">
    <text evidence="10">The sequence shown here is derived from an EMBL/GenBank/DDBJ whole genome shotgun (WGS) entry which is preliminary data.</text>
</comment>
<dbReference type="GO" id="GO:0005247">
    <property type="term" value="F:voltage-gated chloride channel activity"/>
    <property type="evidence" value="ECO:0007669"/>
    <property type="project" value="TreeGrafter"/>
</dbReference>
<sequence length="325" mass="35841">MINLNQSRDENGEFSLPLSDLSEQNGRNNNKNDSAVLNFASWFATSAIQRARYKDFSSIDFCEDWVSWSEFLGVKWSIGESTIQFFSYLLDSTVFSGIATLLVTSYAPYAAGQGIAELKTIMSGFLMKEFLSGKTLLIKCVSIVFAVASGLSVGKEVALVHISTCCANIFSNMFPSIKQNEAQKRQLLSAASAAGISVAFGAPIAGVLFSLEYFDPYRNGKMVPFQNVYERTWYSFELIFFVLIGVFGGIFGSAIVKLDSIFSNYRQKSLIRNFARGEVVVVAALTVIVCYGNIFARSDAVTLVSNLFTECRAKDSSGICEYEFL</sequence>
<dbReference type="GO" id="GO:0005769">
    <property type="term" value="C:early endosome"/>
    <property type="evidence" value="ECO:0007669"/>
    <property type="project" value="TreeGrafter"/>
</dbReference>
<dbReference type="GO" id="GO:0005794">
    <property type="term" value="C:Golgi apparatus"/>
    <property type="evidence" value="ECO:0007669"/>
    <property type="project" value="TreeGrafter"/>
</dbReference>
<name>A0A1R1XPF9_9FUNG</name>
<dbReference type="InterPro" id="IPR014743">
    <property type="entry name" value="Cl-channel_core"/>
</dbReference>
<evidence type="ECO:0000313" key="11">
    <source>
        <dbReference type="Proteomes" id="UP000187283"/>
    </source>
</evidence>
<dbReference type="SUPFAM" id="SSF81340">
    <property type="entry name" value="Clc chloride channel"/>
    <property type="match status" value="1"/>
</dbReference>
<evidence type="ECO:0000313" key="10">
    <source>
        <dbReference type="EMBL" id="OMJ16521.1"/>
    </source>
</evidence>